<evidence type="ECO:0000256" key="1">
    <source>
        <dbReference type="ARBA" id="ARBA00022679"/>
    </source>
</evidence>
<keyword evidence="1" id="KW-0808">Transferase</keyword>
<evidence type="ECO:0008006" key="4">
    <source>
        <dbReference type="Google" id="ProtNLM"/>
    </source>
</evidence>
<dbReference type="PANTHER" id="PTHR31896:SF36">
    <property type="entry name" value="HXXXD-TYPE ACYL-TRANSFERASE FAMILY PROTEIN-RELATED"/>
    <property type="match status" value="1"/>
</dbReference>
<sequence>MAPAPTVTLVSEWFIKPSQHPPRDEEPIHLTPFELVYLNLNYSQKGLLFAKPNNCFSITAFLDDLRRSLSDTLTNFHPLAGRLATRKQSNPPSYVIYLDPENSPGIKLVYATSSSVTVCDILSPNDVTLFHPFFDLNHAINHDGHTLPLLSVQVVVMERFFHLSSSSISKLKAKANAEAECQKISSLQALSALLWRCITRARRLPQDAETVCKLATSNRHRLNPPLPDDYFGNPVNLVRGRATVADLMISKGGLGWAALQLNEAIRKHDDTTVKQWIHSWSKSPSIVKLSGIFDQQSNTVTIGSSPRFDMYACEFGLGKAVATRSGCANKADGKITLFPGRDGAGSMGVEICLLPQYMMDLESDQEFITTAQK</sequence>
<protein>
    <recommendedName>
        <fullName evidence="4">Transferase, Chloramphenicol acetyltransferase-like domain protein</fullName>
    </recommendedName>
</protein>
<dbReference type="Pfam" id="PF02458">
    <property type="entry name" value="Transferase"/>
    <property type="match status" value="2"/>
</dbReference>
<dbReference type="Gene3D" id="3.30.559.10">
    <property type="entry name" value="Chloramphenicol acetyltransferase-like domain"/>
    <property type="match status" value="2"/>
</dbReference>
<gene>
    <name evidence="2" type="ORF">CTI12_AA303790</name>
</gene>
<dbReference type="GO" id="GO:0016740">
    <property type="term" value="F:transferase activity"/>
    <property type="evidence" value="ECO:0007669"/>
    <property type="project" value="UniProtKB-KW"/>
</dbReference>
<evidence type="ECO:0000313" key="2">
    <source>
        <dbReference type="EMBL" id="PWA68555.1"/>
    </source>
</evidence>
<dbReference type="PANTHER" id="PTHR31896">
    <property type="entry name" value="FAMILY REGULATORY PROTEIN, PUTATIVE (AFU_ORTHOLOGUE AFUA_3G14730)-RELATED"/>
    <property type="match status" value="1"/>
</dbReference>
<dbReference type="AlphaFoldDB" id="A0A2U1N4Y7"/>
<reference evidence="2 3" key="1">
    <citation type="journal article" date="2018" name="Mol. Plant">
        <title>The genome of Artemisia annua provides insight into the evolution of Asteraceae family and artemisinin biosynthesis.</title>
        <authorList>
            <person name="Shen Q."/>
            <person name="Zhang L."/>
            <person name="Liao Z."/>
            <person name="Wang S."/>
            <person name="Yan T."/>
            <person name="Shi P."/>
            <person name="Liu M."/>
            <person name="Fu X."/>
            <person name="Pan Q."/>
            <person name="Wang Y."/>
            <person name="Lv Z."/>
            <person name="Lu X."/>
            <person name="Zhang F."/>
            <person name="Jiang W."/>
            <person name="Ma Y."/>
            <person name="Chen M."/>
            <person name="Hao X."/>
            <person name="Li L."/>
            <person name="Tang Y."/>
            <person name="Lv G."/>
            <person name="Zhou Y."/>
            <person name="Sun X."/>
            <person name="Brodelius P.E."/>
            <person name="Rose J.K.C."/>
            <person name="Tang K."/>
        </authorList>
    </citation>
    <scope>NUCLEOTIDE SEQUENCE [LARGE SCALE GENOMIC DNA]</scope>
    <source>
        <strain evidence="3">cv. Huhao1</strain>
        <tissue evidence="2">Leaf</tissue>
    </source>
</reference>
<dbReference type="OrthoDB" id="1862401at2759"/>
<dbReference type="EMBL" id="PKPP01003610">
    <property type="protein sequence ID" value="PWA68555.1"/>
    <property type="molecule type" value="Genomic_DNA"/>
</dbReference>
<proteinExistence type="predicted"/>
<dbReference type="InterPro" id="IPR051283">
    <property type="entry name" value="Sec_Metabolite_Acyltrans"/>
</dbReference>
<comment type="caution">
    <text evidence="2">The sequence shown here is derived from an EMBL/GenBank/DDBJ whole genome shotgun (WGS) entry which is preliminary data.</text>
</comment>
<evidence type="ECO:0000313" key="3">
    <source>
        <dbReference type="Proteomes" id="UP000245207"/>
    </source>
</evidence>
<name>A0A2U1N4Y7_ARTAN</name>
<organism evidence="2 3">
    <name type="scientific">Artemisia annua</name>
    <name type="common">Sweet wormwood</name>
    <dbReference type="NCBI Taxonomy" id="35608"/>
    <lineage>
        <taxon>Eukaryota</taxon>
        <taxon>Viridiplantae</taxon>
        <taxon>Streptophyta</taxon>
        <taxon>Embryophyta</taxon>
        <taxon>Tracheophyta</taxon>
        <taxon>Spermatophyta</taxon>
        <taxon>Magnoliopsida</taxon>
        <taxon>eudicotyledons</taxon>
        <taxon>Gunneridae</taxon>
        <taxon>Pentapetalae</taxon>
        <taxon>asterids</taxon>
        <taxon>campanulids</taxon>
        <taxon>Asterales</taxon>
        <taxon>Asteraceae</taxon>
        <taxon>Asteroideae</taxon>
        <taxon>Anthemideae</taxon>
        <taxon>Artemisiinae</taxon>
        <taxon>Artemisia</taxon>
    </lineage>
</organism>
<keyword evidence="3" id="KW-1185">Reference proteome</keyword>
<dbReference type="Proteomes" id="UP000245207">
    <property type="component" value="Unassembled WGS sequence"/>
</dbReference>
<accession>A0A2U1N4Y7</accession>
<dbReference type="STRING" id="35608.A0A2U1N4Y7"/>
<dbReference type="InterPro" id="IPR023213">
    <property type="entry name" value="CAT-like_dom_sf"/>
</dbReference>